<proteinExistence type="predicted"/>
<protein>
    <submittedName>
        <fullName evidence="2">Uncharacterized protein</fullName>
    </submittedName>
</protein>
<evidence type="ECO:0000256" key="1">
    <source>
        <dbReference type="SAM" id="MobiDB-lite"/>
    </source>
</evidence>
<keyword evidence="3" id="KW-1185">Reference proteome</keyword>
<comment type="caution">
    <text evidence="2">The sequence shown here is derived from an EMBL/GenBank/DDBJ whole genome shotgun (WGS) entry which is preliminary data.</text>
</comment>
<evidence type="ECO:0000313" key="2">
    <source>
        <dbReference type="EMBL" id="CAK0790314.1"/>
    </source>
</evidence>
<reference evidence="2" key="1">
    <citation type="submission" date="2023-10" db="EMBL/GenBank/DDBJ databases">
        <authorList>
            <person name="Chen Y."/>
            <person name="Shah S."/>
            <person name="Dougan E. K."/>
            <person name="Thang M."/>
            <person name="Chan C."/>
        </authorList>
    </citation>
    <scope>NUCLEOTIDE SEQUENCE [LARGE SCALE GENOMIC DNA]</scope>
</reference>
<feature type="compositionally biased region" description="Polar residues" evidence="1">
    <location>
        <begin position="27"/>
        <end position="38"/>
    </location>
</feature>
<dbReference type="Proteomes" id="UP001189429">
    <property type="component" value="Unassembled WGS sequence"/>
</dbReference>
<feature type="compositionally biased region" description="Acidic residues" evidence="1">
    <location>
        <begin position="1"/>
        <end position="10"/>
    </location>
</feature>
<dbReference type="EMBL" id="CAUYUJ010000395">
    <property type="protein sequence ID" value="CAK0790314.1"/>
    <property type="molecule type" value="Genomic_DNA"/>
</dbReference>
<gene>
    <name evidence="2" type="ORF">PCOR1329_LOCUS1621</name>
</gene>
<evidence type="ECO:0000313" key="3">
    <source>
        <dbReference type="Proteomes" id="UP001189429"/>
    </source>
</evidence>
<name>A0ABN9PC98_9DINO</name>
<organism evidence="2 3">
    <name type="scientific">Prorocentrum cordatum</name>
    <dbReference type="NCBI Taxonomy" id="2364126"/>
    <lineage>
        <taxon>Eukaryota</taxon>
        <taxon>Sar</taxon>
        <taxon>Alveolata</taxon>
        <taxon>Dinophyceae</taxon>
        <taxon>Prorocentrales</taxon>
        <taxon>Prorocentraceae</taxon>
        <taxon>Prorocentrum</taxon>
    </lineage>
</organism>
<accession>A0ABN9PC98</accession>
<feature type="region of interest" description="Disordered" evidence="1">
    <location>
        <begin position="1"/>
        <end position="65"/>
    </location>
</feature>
<sequence length="129" mass="14005">MQEGEQEEDAAERGGGSSEPLRGTAHAPSQTTQDNSTCAIPKMCERGSTTPHAGPGGPRLWNSCTKGRPGDWGHCRRQRGKLIQRGVSWLSQSRSEPLAQGEALEGQAKQRLAAMIRALLSFLDLRGYF</sequence>